<dbReference type="RefSeq" id="WP_300959016.1">
    <property type="nucleotide sequence ID" value="NZ_JAUHJR010000001.1"/>
</dbReference>
<evidence type="ECO:0000313" key="3">
    <source>
        <dbReference type="Proteomes" id="UP001168537"/>
    </source>
</evidence>
<accession>A0ABT8EPW4</accession>
<evidence type="ECO:0000313" key="2">
    <source>
        <dbReference type="EMBL" id="MDN4160149.1"/>
    </source>
</evidence>
<evidence type="ECO:0000256" key="1">
    <source>
        <dbReference type="SAM" id="MobiDB-lite"/>
    </source>
</evidence>
<name>A0ABT8EPW4_9ACTN</name>
<gene>
    <name evidence="2" type="ORF">QWY29_02190</name>
</gene>
<protein>
    <submittedName>
        <fullName evidence="2">Uncharacterized protein</fullName>
    </submittedName>
</protein>
<keyword evidence="3" id="KW-1185">Reference proteome</keyword>
<feature type="region of interest" description="Disordered" evidence="1">
    <location>
        <begin position="1"/>
        <end position="69"/>
    </location>
</feature>
<organism evidence="2 3">
    <name type="scientific">Nocardioides abyssi</name>
    <dbReference type="NCBI Taxonomy" id="3058370"/>
    <lineage>
        <taxon>Bacteria</taxon>
        <taxon>Bacillati</taxon>
        <taxon>Actinomycetota</taxon>
        <taxon>Actinomycetes</taxon>
        <taxon>Propionibacteriales</taxon>
        <taxon>Nocardioidaceae</taxon>
        <taxon>Nocardioides</taxon>
    </lineage>
</organism>
<dbReference type="EMBL" id="JAUHJR010000001">
    <property type="protein sequence ID" value="MDN4160149.1"/>
    <property type="molecule type" value="Genomic_DNA"/>
</dbReference>
<dbReference type="Proteomes" id="UP001168537">
    <property type="component" value="Unassembled WGS sequence"/>
</dbReference>
<comment type="caution">
    <text evidence="2">The sequence shown here is derived from an EMBL/GenBank/DDBJ whole genome shotgun (WGS) entry which is preliminary data.</text>
</comment>
<reference evidence="2" key="1">
    <citation type="submission" date="2023-06" db="EMBL/GenBank/DDBJ databases">
        <title>Draft genome sequence of Nocardioides sp. SOB72.</title>
        <authorList>
            <person name="Zhang G."/>
        </authorList>
    </citation>
    <scope>NUCLEOTIDE SEQUENCE</scope>
    <source>
        <strain evidence="2">SOB72</strain>
    </source>
</reference>
<proteinExistence type="predicted"/>
<sequence>MSDNKDQPQQSEGQVSEAASMDTDAIDQPISDDQGVAGNPDQPHGADGEGVEAGPNAKPRANMESNRND</sequence>